<evidence type="ECO:0000313" key="2">
    <source>
        <dbReference type="Proteomes" id="UP001283361"/>
    </source>
</evidence>
<reference evidence="1" key="1">
    <citation type="journal article" date="2023" name="G3 (Bethesda)">
        <title>A reference genome for the long-term kleptoplast-retaining sea slug Elysia crispata morphotype clarki.</title>
        <authorList>
            <person name="Eastman K.E."/>
            <person name="Pendleton A.L."/>
            <person name="Shaikh M.A."/>
            <person name="Suttiyut T."/>
            <person name="Ogas R."/>
            <person name="Tomko P."/>
            <person name="Gavelis G."/>
            <person name="Widhalm J.R."/>
            <person name="Wisecaver J.H."/>
        </authorList>
    </citation>
    <scope>NUCLEOTIDE SEQUENCE</scope>
    <source>
        <strain evidence="1">ECLA1</strain>
    </source>
</reference>
<dbReference type="Proteomes" id="UP001283361">
    <property type="component" value="Unassembled WGS sequence"/>
</dbReference>
<protein>
    <submittedName>
        <fullName evidence="1">Uncharacterized protein</fullName>
    </submittedName>
</protein>
<dbReference type="AlphaFoldDB" id="A0AAE1DZ02"/>
<evidence type="ECO:0000313" key="1">
    <source>
        <dbReference type="EMBL" id="KAK3788189.1"/>
    </source>
</evidence>
<dbReference type="EMBL" id="JAWDGP010001782">
    <property type="protein sequence ID" value="KAK3788189.1"/>
    <property type="molecule type" value="Genomic_DNA"/>
</dbReference>
<organism evidence="1 2">
    <name type="scientific">Elysia crispata</name>
    <name type="common">lettuce slug</name>
    <dbReference type="NCBI Taxonomy" id="231223"/>
    <lineage>
        <taxon>Eukaryota</taxon>
        <taxon>Metazoa</taxon>
        <taxon>Spiralia</taxon>
        <taxon>Lophotrochozoa</taxon>
        <taxon>Mollusca</taxon>
        <taxon>Gastropoda</taxon>
        <taxon>Heterobranchia</taxon>
        <taxon>Euthyneura</taxon>
        <taxon>Panpulmonata</taxon>
        <taxon>Sacoglossa</taxon>
        <taxon>Placobranchoidea</taxon>
        <taxon>Plakobranchidae</taxon>
        <taxon>Elysia</taxon>
    </lineage>
</organism>
<gene>
    <name evidence="1" type="ORF">RRG08_020895</name>
</gene>
<sequence length="119" mass="13293">MNLTGLCAVRRSGHGLLPVGEHTVVNSGDKKKGGPKGMATVLDKKHLEALKSYNPINVRFLTVKIYTKYAVLYIIQSYAPTPTSSEEEIENCYNDQQTIRDKIPIKEIRIVMGGFNDRV</sequence>
<comment type="caution">
    <text evidence="1">The sequence shown here is derived from an EMBL/GenBank/DDBJ whole genome shotgun (WGS) entry which is preliminary data.</text>
</comment>
<dbReference type="Gene3D" id="3.60.10.10">
    <property type="entry name" value="Endonuclease/exonuclease/phosphatase"/>
    <property type="match status" value="1"/>
</dbReference>
<keyword evidence="2" id="KW-1185">Reference proteome</keyword>
<accession>A0AAE1DZ02</accession>
<name>A0AAE1DZ02_9GAST</name>
<dbReference type="SUPFAM" id="SSF56219">
    <property type="entry name" value="DNase I-like"/>
    <property type="match status" value="1"/>
</dbReference>
<proteinExistence type="predicted"/>
<dbReference type="InterPro" id="IPR036691">
    <property type="entry name" value="Endo/exonu/phosph_ase_sf"/>
</dbReference>